<reference evidence="2 3" key="1">
    <citation type="submission" date="2016-10" db="EMBL/GenBank/DDBJ databases">
        <authorList>
            <person name="de Groot N.N."/>
        </authorList>
    </citation>
    <scope>NUCLEOTIDE SEQUENCE [LARGE SCALE GENOMIC DNA]</scope>
    <source>
        <strain evidence="2 3">DSM 29316</strain>
    </source>
</reference>
<sequence length="76" mass="8361">MATIASNQTSNPLAQVGSYLLRGLTAVGMFIVSIGEANRYAREIRNLDALSDAQLAKRGLKREDIPRHVLRGAYFI</sequence>
<evidence type="ECO:0000313" key="2">
    <source>
        <dbReference type="EMBL" id="SFA98536.1"/>
    </source>
</evidence>
<keyword evidence="1" id="KW-0812">Transmembrane</keyword>
<evidence type="ECO:0000256" key="1">
    <source>
        <dbReference type="SAM" id="Phobius"/>
    </source>
</evidence>
<keyword evidence="1" id="KW-0472">Membrane</keyword>
<accession>A0A1I0XDN2</accession>
<dbReference type="Proteomes" id="UP000198796">
    <property type="component" value="Unassembled WGS sequence"/>
</dbReference>
<dbReference type="RefSeq" id="WP_092064244.1">
    <property type="nucleotide sequence ID" value="NZ_FOJU01000003.1"/>
</dbReference>
<keyword evidence="3" id="KW-1185">Reference proteome</keyword>
<organism evidence="2 3">
    <name type="scientific">Poseidonocella pacifica</name>
    <dbReference type="NCBI Taxonomy" id="871651"/>
    <lineage>
        <taxon>Bacteria</taxon>
        <taxon>Pseudomonadati</taxon>
        <taxon>Pseudomonadota</taxon>
        <taxon>Alphaproteobacteria</taxon>
        <taxon>Rhodobacterales</taxon>
        <taxon>Roseobacteraceae</taxon>
        <taxon>Poseidonocella</taxon>
    </lineage>
</organism>
<keyword evidence="1" id="KW-1133">Transmembrane helix</keyword>
<evidence type="ECO:0000313" key="3">
    <source>
        <dbReference type="Proteomes" id="UP000198796"/>
    </source>
</evidence>
<protein>
    <recommendedName>
        <fullName evidence="4">DUF1127 domain-containing protein</fullName>
    </recommendedName>
</protein>
<dbReference type="OrthoDB" id="7867799at2"/>
<dbReference type="STRING" id="871651.SAMN05421688_2111"/>
<gene>
    <name evidence="2" type="ORF">SAMN05421688_2111</name>
</gene>
<dbReference type="EMBL" id="FOJU01000003">
    <property type="protein sequence ID" value="SFA98536.1"/>
    <property type="molecule type" value="Genomic_DNA"/>
</dbReference>
<evidence type="ECO:0008006" key="4">
    <source>
        <dbReference type="Google" id="ProtNLM"/>
    </source>
</evidence>
<feature type="transmembrane region" description="Helical" evidence="1">
    <location>
        <begin position="16"/>
        <end position="35"/>
    </location>
</feature>
<proteinExistence type="predicted"/>
<name>A0A1I0XDN2_9RHOB</name>
<dbReference type="AlphaFoldDB" id="A0A1I0XDN2"/>